<protein>
    <submittedName>
        <fullName evidence="2">Uncharacterized protein</fullName>
    </submittedName>
</protein>
<dbReference type="WBParaSite" id="PS1159_v2.g19497.t1">
    <property type="protein sequence ID" value="PS1159_v2.g19497.t1"/>
    <property type="gene ID" value="PS1159_v2.g19497"/>
</dbReference>
<organism evidence="1 2">
    <name type="scientific">Panagrolaimus sp. PS1159</name>
    <dbReference type="NCBI Taxonomy" id="55785"/>
    <lineage>
        <taxon>Eukaryota</taxon>
        <taxon>Metazoa</taxon>
        <taxon>Ecdysozoa</taxon>
        <taxon>Nematoda</taxon>
        <taxon>Chromadorea</taxon>
        <taxon>Rhabditida</taxon>
        <taxon>Tylenchina</taxon>
        <taxon>Panagrolaimomorpha</taxon>
        <taxon>Panagrolaimoidea</taxon>
        <taxon>Panagrolaimidae</taxon>
        <taxon>Panagrolaimus</taxon>
    </lineage>
</organism>
<proteinExistence type="predicted"/>
<evidence type="ECO:0000313" key="2">
    <source>
        <dbReference type="WBParaSite" id="PS1159_v2.g19497.t1"/>
    </source>
</evidence>
<name>A0AC35FR50_9BILA</name>
<sequence length="407" mass="45388">MDNNIFNSEILYTFYGISIISTLFFISTFICGQKREPPRPTSKRSKKAATNQSSRSTAPRSQPKSSSSPIQKTATTQDGTCPKSNNKFQGSVGGGSTGEKPTTTTTTTTTEQQSDETQQSVDQSVDMKSIDNKKPETSKKKSVRSNEIPIAADKNKQKSVKSVKEKSLIRNEAQSNRSTKTARQQQSSIRAASTQQPSSSNRVATTQRSTKDEDYRPSQKQKSADEIVQPSSRRTPAIPPPRDSERDKQIAAKALKFIRARRAQNNFSTRERNYESSSSLKEEKEPDNTVEGQVLSKDEERGGNNSKNKSATLPSGETPEAGQKIGGVEEIEKEVVDEDTKKEIQQHYAQAGIYVPPEKRQFRPCSEIPSDDLTVKREVRKKKKKQKKKNKKKSNSSSDDKNNNKKE</sequence>
<accession>A0AC35FR50</accession>
<reference evidence="2" key="1">
    <citation type="submission" date="2022-11" db="UniProtKB">
        <authorList>
            <consortium name="WormBaseParasite"/>
        </authorList>
    </citation>
    <scope>IDENTIFICATION</scope>
</reference>
<evidence type="ECO:0000313" key="1">
    <source>
        <dbReference type="Proteomes" id="UP000887580"/>
    </source>
</evidence>
<dbReference type="Proteomes" id="UP000887580">
    <property type="component" value="Unplaced"/>
</dbReference>